<dbReference type="RefSeq" id="WP_169342837.1">
    <property type="nucleotide sequence ID" value="NZ_JABBJJ010000004.1"/>
</dbReference>
<comment type="caution">
    <text evidence="1">The sequence shown here is derived from an EMBL/GenBank/DDBJ whole genome shotgun (WGS) entry which is preliminary data.</text>
</comment>
<evidence type="ECO:0000313" key="1">
    <source>
        <dbReference type="EMBL" id="NMO13560.1"/>
    </source>
</evidence>
<sequence>MVTQELLSDSLLSINATIRIFLKENITRPYSACRNLGGSLWCLVDMYRSRAIIRFLLEADVEGFFEDLHREALTYLTLLKAYHQGFNVDRELVNAETAGPLLCAMAAGNFKLAHEIHTLMPRQLDDPDGLEFFTYTSMLRALAAGTEQDIATAFQSFQDACTGKFGFDGKIAIIGTLVHRDAAAFNQALLEYLQSFEELSPEEQEELSPGAESIDILALALVNVARRRDVPLTVAHRMLPPELLEPRIRIPQEGYPAWP</sequence>
<protein>
    <submittedName>
        <fullName evidence="1">Uncharacterized protein</fullName>
    </submittedName>
</protein>
<dbReference type="AlphaFoldDB" id="A0A848L3P9"/>
<name>A0A848L3P9_9BACT</name>
<organism evidence="1 2">
    <name type="scientific">Pyxidicoccus fallax</name>
    <dbReference type="NCBI Taxonomy" id="394095"/>
    <lineage>
        <taxon>Bacteria</taxon>
        <taxon>Pseudomonadati</taxon>
        <taxon>Myxococcota</taxon>
        <taxon>Myxococcia</taxon>
        <taxon>Myxococcales</taxon>
        <taxon>Cystobacterineae</taxon>
        <taxon>Myxococcaceae</taxon>
        <taxon>Pyxidicoccus</taxon>
    </lineage>
</organism>
<proteinExistence type="predicted"/>
<accession>A0A848L3P9</accession>
<reference evidence="1 2" key="1">
    <citation type="submission" date="2020-04" db="EMBL/GenBank/DDBJ databases">
        <title>Draft genome of Pyxidicoccus fallax type strain.</title>
        <authorList>
            <person name="Whitworth D.E."/>
        </authorList>
    </citation>
    <scope>NUCLEOTIDE SEQUENCE [LARGE SCALE GENOMIC DNA]</scope>
    <source>
        <strain evidence="1 2">DSM 14698</strain>
    </source>
</reference>
<dbReference type="EMBL" id="JABBJJ010000004">
    <property type="protein sequence ID" value="NMO13560.1"/>
    <property type="molecule type" value="Genomic_DNA"/>
</dbReference>
<evidence type="ECO:0000313" key="2">
    <source>
        <dbReference type="Proteomes" id="UP000518300"/>
    </source>
</evidence>
<dbReference type="Proteomes" id="UP000518300">
    <property type="component" value="Unassembled WGS sequence"/>
</dbReference>
<gene>
    <name evidence="1" type="ORF">HG543_01605</name>
</gene>
<keyword evidence="2" id="KW-1185">Reference proteome</keyword>